<evidence type="ECO:0000256" key="1">
    <source>
        <dbReference type="ARBA" id="ARBA00004613"/>
    </source>
</evidence>
<dbReference type="RefSeq" id="WP_185062649.1">
    <property type="nucleotide sequence ID" value="NZ_BAABJP010000004.1"/>
</dbReference>
<keyword evidence="7" id="KW-0624">Polysaccharide degradation</keyword>
<comment type="caution">
    <text evidence="10">The sequence shown here is derived from an EMBL/GenBank/DDBJ whole genome shotgun (WGS) entry which is preliminary data.</text>
</comment>
<evidence type="ECO:0000256" key="6">
    <source>
        <dbReference type="ARBA" id="ARBA00023277"/>
    </source>
</evidence>
<sequence length="312" mass="33115">MISPTSVRALVLACLTAAGTACAPAAPAEPAASPGCGRPAPAPPGQSVTRTVDSGGVKRSYLLHLPADYQPDRPRWLVLSFHGHKRTPEYQEQLTGMSATDAITVYPQGLVGTDGETAWSGAPYSAPVDDVRFTADLIDALRGELCVDPARVYATGKSNGGGFVGLLACRLPDRIAAFAPVSGAFYPEGGPCNPPRPASILDFHGTADPTIPYRGIPAKGLPALPEWLAGWAARDGCATPPGERTEHGGTVRVFRWQPCGQGTELEHYRVEGLGHDWPSTRPNLDSEVPTVLDATPVIMEFFARHPLRQTQH</sequence>
<evidence type="ECO:0000256" key="3">
    <source>
        <dbReference type="ARBA" id="ARBA00022651"/>
    </source>
</evidence>
<evidence type="ECO:0000256" key="7">
    <source>
        <dbReference type="ARBA" id="ARBA00023326"/>
    </source>
</evidence>
<keyword evidence="2" id="KW-0964">Secreted</keyword>
<dbReference type="EMBL" id="BAABJP010000004">
    <property type="protein sequence ID" value="GAA5148408.1"/>
    <property type="molecule type" value="Genomic_DNA"/>
</dbReference>
<reference evidence="11" key="1">
    <citation type="journal article" date="2019" name="Int. J. Syst. Evol. Microbiol.">
        <title>The Global Catalogue of Microorganisms (GCM) 10K type strain sequencing project: providing services to taxonomists for standard genome sequencing and annotation.</title>
        <authorList>
            <consortium name="The Broad Institute Genomics Platform"/>
            <consortium name="The Broad Institute Genome Sequencing Center for Infectious Disease"/>
            <person name="Wu L."/>
            <person name="Ma J."/>
        </authorList>
    </citation>
    <scope>NUCLEOTIDE SEQUENCE [LARGE SCALE GENOMIC DNA]</scope>
    <source>
        <strain evidence="11">JCM 18303</strain>
    </source>
</reference>
<dbReference type="InterPro" id="IPR043595">
    <property type="entry name" value="FaeB/C/D"/>
</dbReference>
<feature type="compositionally biased region" description="Low complexity" evidence="8">
    <location>
        <begin position="26"/>
        <end position="39"/>
    </location>
</feature>
<organism evidence="10 11">
    <name type="scientific">Pseudonocardia eucalypti</name>
    <dbReference type="NCBI Taxonomy" id="648755"/>
    <lineage>
        <taxon>Bacteria</taxon>
        <taxon>Bacillati</taxon>
        <taxon>Actinomycetota</taxon>
        <taxon>Actinomycetes</taxon>
        <taxon>Pseudonocardiales</taxon>
        <taxon>Pseudonocardiaceae</taxon>
        <taxon>Pseudonocardia</taxon>
    </lineage>
</organism>
<keyword evidence="3" id="KW-0858">Xylan degradation</keyword>
<feature type="signal peptide" evidence="9">
    <location>
        <begin position="1"/>
        <end position="23"/>
    </location>
</feature>
<dbReference type="Gene3D" id="3.40.50.1820">
    <property type="entry name" value="alpha/beta hydrolase"/>
    <property type="match status" value="1"/>
</dbReference>
<evidence type="ECO:0000256" key="5">
    <source>
        <dbReference type="ARBA" id="ARBA00022801"/>
    </source>
</evidence>
<dbReference type="PANTHER" id="PTHR38050:SF2">
    <property type="entry name" value="FERULOYL ESTERASE C-RELATED"/>
    <property type="match status" value="1"/>
</dbReference>
<evidence type="ECO:0000313" key="10">
    <source>
        <dbReference type="EMBL" id="GAA5148408.1"/>
    </source>
</evidence>
<proteinExistence type="predicted"/>
<evidence type="ECO:0000256" key="2">
    <source>
        <dbReference type="ARBA" id="ARBA00022525"/>
    </source>
</evidence>
<keyword evidence="6" id="KW-0119">Carbohydrate metabolism</keyword>
<gene>
    <name evidence="10" type="ORF">GCM10023321_10630</name>
</gene>
<protein>
    <submittedName>
        <fullName evidence="10">PHB depolymerase family esterase</fullName>
    </submittedName>
</protein>
<feature type="region of interest" description="Disordered" evidence="8">
    <location>
        <begin position="26"/>
        <end position="50"/>
    </location>
</feature>
<dbReference type="SUPFAM" id="SSF53474">
    <property type="entry name" value="alpha/beta-Hydrolases"/>
    <property type="match status" value="1"/>
</dbReference>
<evidence type="ECO:0000256" key="9">
    <source>
        <dbReference type="SAM" id="SignalP"/>
    </source>
</evidence>
<comment type="subcellular location">
    <subcellularLocation>
        <location evidence="1">Secreted</location>
    </subcellularLocation>
</comment>
<keyword evidence="5" id="KW-0378">Hydrolase</keyword>
<dbReference type="PANTHER" id="PTHR38050">
    <property type="match status" value="1"/>
</dbReference>
<feature type="chain" id="PRO_5045282837" evidence="9">
    <location>
        <begin position="24"/>
        <end position="312"/>
    </location>
</feature>
<name>A0ABP9PPB6_9PSEU</name>
<dbReference type="Proteomes" id="UP001428817">
    <property type="component" value="Unassembled WGS sequence"/>
</dbReference>
<keyword evidence="4 9" id="KW-0732">Signal</keyword>
<evidence type="ECO:0000313" key="11">
    <source>
        <dbReference type="Proteomes" id="UP001428817"/>
    </source>
</evidence>
<evidence type="ECO:0000256" key="8">
    <source>
        <dbReference type="SAM" id="MobiDB-lite"/>
    </source>
</evidence>
<accession>A0ABP9PPB6</accession>
<keyword evidence="11" id="KW-1185">Reference proteome</keyword>
<evidence type="ECO:0000256" key="4">
    <source>
        <dbReference type="ARBA" id="ARBA00022729"/>
    </source>
</evidence>
<dbReference type="InterPro" id="IPR029058">
    <property type="entry name" value="AB_hydrolase_fold"/>
</dbReference>